<name>A0A067REJ8_ZOONE</name>
<proteinExistence type="predicted"/>
<feature type="domain" description="KNTC1 second ARM-repeats" evidence="3">
    <location>
        <begin position="315"/>
        <end position="480"/>
    </location>
</feature>
<dbReference type="Pfam" id="PF24520">
    <property type="entry name" value="ARM_KNTC1_1st"/>
    <property type="match status" value="1"/>
</dbReference>
<organism evidence="5 6">
    <name type="scientific">Zootermopsis nevadensis</name>
    <name type="common">Dampwood termite</name>
    <dbReference type="NCBI Taxonomy" id="136037"/>
    <lineage>
        <taxon>Eukaryota</taxon>
        <taxon>Metazoa</taxon>
        <taxon>Ecdysozoa</taxon>
        <taxon>Arthropoda</taxon>
        <taxon>Hexapoda</taxon>
        <taxon>Insecta</taxon>
        <taxon>Pterygota</taxon>
        <taxon>Neoptera</taxon>
        <taxon>Polyneoptera</taxon>
        <taxon>Dictyoptera</taxon>
        <taxon>Blattodea</taxon>
        <taxon>Blattoidea</taxon>
        <taxon>Termitoidae</taxon>
        <taxon>Termopsidae</taxon>
        <taxon>Zootermopsis</taxon>
    </lineage>
</organism>
<dbReference type="GO" id="GO:0000070">
    <property type="term" value="P:mitotic sister chromatid segregation"/>
    <property type="evidence" value="ECO:0007669"/>
    <property type="project" value="TreeGrafter"/>
</dbReference>
<dbReference type="InterPro" id="IPR019527">
    <property type="entry name" value="RZZ-complex_KNTC1/ROD_C"/>
</dbReference>
<gene>
    <name evidence="5" type="ORF">L798_02660</name>
</gene>
<dbReference type="FunCoup" id="A0A067REJ8">
    <property type="interactions" value="586"/>
</dbReference>
<dbReference type="OMA" id="FYELYLC"/>
<dbReference type="InterPro" id="IPR055404">
    <property type="entry name" value="ARM_KNTC1_2nd"/>
</dbReference>
<dbReference type="Proteomes" id="UP000027135">
    <property type="component" value="Unassembled WGS sequence"/>
</dbReference>
<dbReference type="GO" id="GO:0005828">
    <property type="term" value="C:kinetochore microtubule"/>
    <property type="evidence" value="ECO:0007669"/>
    <property type="project" value="TreeGrafter"/>
</dbReference>
<evidence type="ECO:0000313" key="5">
    <source>
        <dbReference type="EMBL" id="KDR22172.1"/>
    </source>
</evidence>
<dbReference type="GO" id="GO:1990423">
    <property type="term" value="C:RZZ complex"/>
    <property type="evidence" value="ECO:0007669"/>
    <property type="project" value="TreeGrafter"/>
</dbReference>
<protein>
    <submittedName>
        <fullName evidence="5">Kinetochore-associated protein 1</fullName>
    </submittedName>
</protein>
<dbReference type="EMBL" id="KK852517">
    <property type="protein sequence ID" value="KDR22172.1"/>
    <property type="molecule type" value="Genomic_DNA"/>
</dbReference>
<dbReference type="InterPro" id="IPR055405">
    <property type="entry name" value="ARM_KNTC1_3rd"/>
</dbReference>
<evidence type="ECO:0000259" key="2">
    <source>
        <dbReference type="Pfam" id="PF24515"/>
    </source>
</evidence>
<dbReference type="PANTHER" id="PTHR15688:SF1">
    <property type="entry name" value="KINETOCHORE-ASSOCIATED PROTEIN 1"/>
    <property type="match status" value="1"/>
</dbReference>
<evidence type="ECO:0000259" key="3">
    <source>
        <dbReference type="Pfam" id="PF24516"/>
    </source>
</evidence>
<sequence length="1618" mass="185679">MKFLHPWSLSRDSSEEIVNFNNFISMMNNIKDLEFICEACMKVLTVDLAKVRELLDYASDRLKKTDVRNLNTAKISSLESELWSTSVRLDTFQLVYQSDPENMKWCEFSRADLLCVCKQHLQQGQLSQASLIWARHWNNFKSVLSEATVIALLNAIPSGMKVSDLISWIYQFIPSVLCVTPQSMQHVVSWTIKSIKSLEVERSNWLKLGLDFAEKVLQSINMKPYSHLDFYHQQLLVTSTHCLELIEMASTLRQLQQLKENHKIHVALADFMQSDKSEVVSILLGKVAPVDIKPLMIQFLRKFMLDNSLVPDMVLSECIHRILSQSASWWYYYAEAPWEDTVAAVIPCINDLGVRVKCIISVLKMAPVPWSATVVGIAKQGLEVDNPSIGLLRHEQKMMDVKVVQKKYGFTKFLVQNCNLYDLMHQIRMIFKQGHEDMLQDALKYASLTTKLLEETYVICIEHYLEKGKQKQALELLDSLKTALIVKCCQRIVFRAQSYLQSSLHHRVRISYMEVLRSLGSRLEKAACIMGDTFLNDIPFQEVRNMHFLHLEFMKRLSLKDYSCVQSRSEVLSECISNILSATDDLTIIYCKVGRLTHLLQLSVEEGMLEIIHQATGNGNVILACNVMRNLLHFSSLSKSINQKLCLVVFHFLQTSFTASEIDACAQLAHSIASKACTLCSFDDLPSWLELFQWIHTALYITASFNEHEDVFEEMKSKAQDNLTRWNFTPLYKDPAIFSDSSQVMLFLKELFLCRLYHNAPGQMDNSNITLQLEGLAKQLQQQHHDLALVRLWCSLNSWALSMPDDSQSSTLLSETKRVAYDSICALLYKVIIARRFDVQLGLALLFVLGIDAAKQWLLHSLETFKQDFQKLSSVSCLGVLFCNYCKLDNKPFHFIHTRCIWAKRLAEYGIHCTQILTSNTAQNMEILQSLMKLKHVDILLILEYCSDFELERQECLLMYLETILMTWEPEFEIEKTVDGGEVMNVLNTDTEVARRCQDIIKLIENKERLVKHLTSIFKRLNYYNYEIYIYIINLLEQLLPSHNFISKKFLLMFLRKYRRVQGPKQEERDKWLHFPHSLTLPEISQWRLPFLPLIGSKPLLVLTPELNLKTYKQWIELSAGLGIDTNNICVVTVQQTIQARTTSTDEWRISSQDALLLNELEKCVDNISDLQTASACMYFVMNRMPPGADQVAAARLCYTYTQKWVKNNGDATAKEKLNDVKHKYLCLATTHILHQYDLNKPNYLQLVPKPLKLMSALYQDSSIIARGDGHIVCFPDINGAVEDLASLHEENYIKFCLDQLNKWLQPKGLQPGLLEDTCGLTRLLQNNKETDDSIEDDLLRACYILKCREGSSLVNYVVKLAFQLGLGEECPVAVQLRALKCLMAVSCTDMLEELTGRNIIDIRQMLNSLQYASELEMLGYSYSVSSFESCNKLELVKGIWRTQSNNPQALIVIARLCVEFSIQQHNIWTLLLKQMTKYSMVRELEVLMLHVTDLGHTLSSKEYVGAWESVLFTPFLKGEKEDACIHSLILLQSCPILRRINLNVIIEHSIQLHWPHLAAALLPLLEKDAFYQQKEKIVSVRGAVELIQNLQELASKGVLIAEKAIEVLQPVQPGINH</sequence>
<keyword evidence="6" id="KW-1185">Reference proteome</keyword>
<reference evidence="5 6" key="1">
    <citation type="journal article" date="2014" name="Nat. Commun.">
        <title>Molecular traces of alternative social organization in a termite genome.</title>
        <authorList>
            <person name="Terrapon N."/>
            <person name="Li C."/>
            <person name="Robertson H.M."/>
            <person name="Ji L."/>
            <person name="Meng X."/>
            <person name="Booth W."/>
            <person name="Chen Z."/>
            <person name="Childers C.P."/>
            <person name="Glastad K.M."/>
            <person name="Gokhale K."/>
            <person name="Gowin J."/>
            <person name="Gronenberg W."/>
            <person name="Hermansen R.A."/>
            <person name="Hu H."/>
            <person name="Hunt B.G."/>
            <person name="Huylmans A.K."/>
            <person name="Khalil S.M."/>
            <person name="Mitchell R.D."/>
            <person name="Munoz-Torres M.C."/>
            <person name="Mustard J.A."/>
            <person name="Pan H."/>
            <person name="Reese J.T."/>
            <person name="Scharf M.E."/>
            <person name="Sun F."/>
            <person name="Vogel H."/>
            <person name="Xiao J."/>
            <person name="Yang W."/>
            <person name="Yang Z."/>
            <person name="Yang Z."/>
            <person name="Zhou J."/>
            <person name="Zhu J."/>
            <person name="Brent C.S."/>
            <person name="Elsik C.G."/>
            <person name="Goodisman M.A."/>
            <person name="Liberles D.A."/>
            <person name="Roe R.M."/>
            <person name="Vargo E.L."/>
            <person name="Vilcinskas A."/>
            <person name="Wang J."/>
            <person name="Bornberg-Bauer E."/>
            <person name="Korb J."/>
            <person name="Zhang G."/>
            <person name="Liebig J."/>
        </authorList>
    </citation>
    <scope>NUCLEOTIDE SEQUENCE [LARGE SCALE GENOMIC DNA]</scope>
    <source>
        <tissue evidence="5">Whole organism</tissue>
    </source>
</reference>
<dbReference type="STRING" id="136037.A0A067REJ8"/>
<dbReference type="GO" id="GO:1903394">
    <property type="term" value="P:protein localization to kinetochore involved in kinetochore assembly"/>
    <property type="evidence" value="ECO:0007669"/>
    <property type="project" value="TreeGrafter"/>
</dbReference>
<dbReference type="InParanoid" id="A0A067REJ8"/>
<feature type="domain" description="KNTC1 first ARM-repeats" evidence="4">
    <location>
        <begin position="4"/>
        <end position="210"/>
    </location>
</feature>
<feature type="domain" description="RZZ complex subunit KNTC1/ROD C-terminal" evidence="1">
    <location>
        <begin position="1079"/>
        <end position="1598"/>
    </location>
</feature>
<dbReference type="eggNOG" id="KOG4256">
    <property type="taxonomic scope" value="Eukaryota"/>
</dbReference>
<dbReference type="InterPro" id="IPR055403">
    <property type="entry name" value="ARM_KNTC1_1st"/>
</dbReference>
<dbReference type="Pfam" id="PF24515">
    <property type="entry name" value="ARM_KNTC1_3rd"/>
    <property type="match status" value="1"/>
</dbReference>
<evidence type="ECO:0000259" key="1">
    <source>
        <dbReference type="Pfam" id="PF10493"/>
    </source>
</evidence>
<accession>A0A067REJ8</accession>
<dbReference type="GO" id="GO:0031267">
    <property type="term" value="F:small GTPase binding"/>
    <property type="evidence" value="ECO:0007669"/>
    <property type="project" value="TreeGrafter"/>
</dbReference>
<evidence type="ECO:0000313" key="6">
    <source>
        <dbReference type="Proteomes" id="UP000027135"/>
    </source>
</evidence>
<dbReference type="InterPro" id="IPR052802">
    <property type="entry name" value="KNTC1"/>
</dbReference>
<dbReference type="Pfam" id="PF24516">
    <property type="entry name" value="ARM_KNTC1_2nd"/>
    <property type="match status" value="1"/>
</dbReference>
<dbReference type="Pfam" id="PF10493">
    <property type="entry name" value="Rod_C"/>
    <property type="match status" value="1"/>
</dbReference>
<evidence type="ECO:0000259" key="4">
    <source>
        <dbReference type="Pfam" id="PF24520"/>
    </source>
</evidence>
<dbReference type="PANTHER" id="PTHR15688">
    <property type="entry name" value="KINETOCHORE-ASSOCIATED PROTEIN 1"/>
    <property type="match status" value="1"/>
</dbReference>
<feature type="domain" description="KNTC1 third ARM-repeats" evidence="2">
    <location>
        <begin position="823"/>
        <end position="1032"/>
    </location>
</feature>
<dbReference type="GO" id="GO:0005737">
    <property type="term" value="C:cytoplasm"/>
    <property type="evidence" value="ECO:0007669"/>
    <property type="project" value="TreeGrafter"/>
</dbReference>
<dbReference type="GO" id="GO:0007094">
    <property type="term" value="P:mitotic spindle assembly checkpoint signaling"/>
    <property type="evidence" value="ECO:0007669"/>
    <property type="project" value="TreeGrafter"/>
</dbReference>